<dbReference type="PANTHER" id="PTHR12697">
    <property type="entry name" value="PBS LYASE HEAT-LIKE PROTEIN"/>
    <property type="match status" value="1"/>
</dbReference>
<evidence type="ECO:0000313" key="2">
    <source>
        <dbReference type="EMBL" id="MEY8000496.1"/>
    </source>
</evidence>
<dbReference type="InterPro" id="IPR016024">
    <property type="entry name" value="ARM-type_fold"/>
</dbReference>
<evidence type="ECO:0000256" key="1">
    <source>
        <dbReference type="SAM" id="Phobius"/>
    </source>
</evidence>
<name>A0ABV4BS35_9CLOT</name>
<accession>A0ABV4BS35</accession>
<gene>
    <name evidence="2" type="ORF">AB8U03_09870</name>
</gene>
<dbReference type="EMBL" id="JBGEWD010000008">
    <property type="protein sequence ID" value="MEY8000496.1"/>
    <property type="molecule type" value="Genomic_DNA"/>
</dbReference>
<feature type="transmembrane region" description="Helical" evidence="1">
    <location>
        <begin position="6"/>
        <end position="25"/>
    </location>
</feature>
<sequence length="388" mass="45380">MEQYVYFSIVFFSLIIFFLYIYIIYEKIAEVHKNKKIEKYKREVTPYVNFNINKVINGQDITSDILKNIKRYCKNKYKREIIRKRLVYYLENFKGDFSQNITKVCEYIGIVQYEINNFQHGDNFKKALSAKRLGQFRSKNAIEPLLEESDISDNDVKYNILLALAKIGEEETFIRAFENVDSSVGLSERGLIEIVDSFEGDKNKIYKKMIHSDNSLVARVFIKSAGNYKHASLSRDISKYLFSEDKERRIAAVKAIGSIGDARYLDDVIKLLKDSEWEVRAVTAKALNNFTNSKILIPLARSLSDNKWYVRYNAAMSILNYEKEIGMSIISYAFQRKDKFVRNIIISAIENSSNNKLYLYETSKDNTKRAVECITMEKKDEEYEYNVN</sequence>
<dbReference type="Proteomes" id="UP001564657">
    <property type="component" value="Unassembled WGS sequence"/>
</dbReference>
<proteinExistence type="predicted"/>
<dbReference type="PANTHER" id="PTHR12697:SF5">
    <property type="entry name" value="DEOXYHYPUSINE HYDROXYLASE"/>
    <property type="match status" value="1"/>
</dbReference>
<protein>
    <submittedName>
        <fullName evidence="2">HEAT repeat domain-containing protein</fullName>
    </submittedName>
</protein>
<keyword evidence="1" id="KW-0472">Membrane</keyword>
<dbReference type="SUPFAM" id="SSF48371">
    <property type="entry name" value="ARM repeat"/>
    <property type="match status" value="1"/>
</dbReference>
<evidence type="ECO:0000313" key="3">
    <source>
        <dbReference type="Proteomes" id="UP001564657"/>
    </source>
</evidence>
<dbReference type="Gene3D" id="1.25.10.10">
    <property type="entry name" value="Leucine-rich Repeat Variant"/>
    <property type="match status" value="1"/>
</dbReference>
<dbReference type="RefSeq" id="WP_369704387.1">
    <property type="nucleotide sequence ID" value="NZ_JBGEWD010000008.1"/>
</dbReference>
<reference evidence="2 3" key="1">
    <citation type="submission" date="2024-08" db="EMBL/GenBank/DDBJ databases">
        <title>Clostridium lapicellarii sp. nov., and Clostridium renhuaiense sp. nov., two species isolated from the mud in a fermentation cellar used for producing sauce-flavour Chinese liquors.</title>
        <authorList>
            <person name="Yang F."/>
            <person name="Wang H."/>
            <person name="Chen L.Q."/>
            <person name="Zhou N."/>
            <person name="Lu J.J."/>
            <person name="Pu X.X."/>
            <person name="Wan B."/>
            <person name="Wang L."/>
            <person name="Liu S.J."/>
        </authorList>
    </citation>
    <scope>NUCLEOTIDE SEQUENCE [LARGE SCALE GENOMIC DNA]</scope>
    <source>
        <strain evidence="2 3">MT-5</strain>
    </source>
</reference>
<organism evidence="2 3">
    <name type="scientific">Clostridium moutaii</name>
    <dbReference type="NCBI Taxonomy" id="3240932"/>
    <lineage>
        <taxon>Bacteria</taxon>
        <taxon>Bacillati</taxon>
        <taxon>Bacillota</taxon>
        <taxon>Clostridia</taxon>
        <taxon>Eubacteriales</taxon>
        <taxon>Clostridiaceae</taxon>
        <taxon>Clostridium</taxon>
    </lineage>
</organism>
<dbReference type="InterPro" id="IPR011989">
    <property type="entry name" value="ARM-like"/>
</dbReference>
<keyword evidence="1" id="KW-1133">Transmembrane helix</keyword>
<keyword evidence="1" id="KW-0812">Transmembrane</keyword>
<keyword evidence="3" id="KW-1185">Reference proteome</keyword>
<comment type="caution">
    <text evidence="2">The sequence shown here is derived from an EMBL/GenBank/DDBJ whole genome shotgun (WGS) entry which is preliminary data.</text>
</comment>
<dbReference type="Pfam" id="PF13646">
    <property type="entry name" value="HEAT_2"/>
    <property type="match status" value="1"/>
</dbReference>